<dbReference type="Proteomes" id="UP000077701">
    <property type="component" value="Unassembled WGS sequence"/>
</dbReference>
<sequence>MVVANTFLSEGVSPWVRGPVGIAFFVTLAWLFHASLRERGRERKSVGDGNSAVAAADGL</sequence>
<comment type="caution">
    <text evidence="3">The sequence shown here is derived from an EMBL/GenBank/DDBJ whole genome shotgun (WGS) entry which is preliminary data.</text>
</comment>
<dbReference type="EMBL" id="BDCX01000028">
    <property type="protein sequence ID" value="GAT71376.1"/>
    <property type="molecule type" value="Genomic_DNA"/>
</dbReference>
<dbReference type="AlphaFoldDB" id="A0A171DQN6"/>
<feature type="region of interest" description="Disordered" evidence="1">
    <location>
        <begin position="40"/>
        <end position="59"/>
    </location>
</feature>
<keyword evidence="4" id="KW-1185">Reference proteome</keyword>
<reference evidence="3 4" key="1">
    <citation type="journal article" date="2016" name="Genome Announc.">
        <title>Draft Genome Sequence of Planomonospora sphaerica JCM9374, a Rare Actinomycete.</title>
        <authorList>
            <person name="Dohra H."/>
            <person name="Suzuki T."/>
            <person name="Inoue Y."/>
            <person name="Kodani S."/>
        </authorList>
    </citation>
    <scope>NUCLEOTIDE SEQUENCE [LARGE SCALE GENOMIC DNA]</scope>
    <source>
        <strain evidence="3 4">JCM 9374</strain>
    </source>
</reference>
<evidence type="ECO:0000313" key="3">
    <source>
        <dbReference type="EMBL" id="GAT71376.1"/>
    </source>
</evidence>
<name>A0A171DQN6_9ACTN</name>
<feature type="transmembrane region" description="Helical" evidence="2">
    <location>
        <begin position="15"/>
        <end position="36"/>
    </location>
</feature>
<proteinExistence type="predicted"/>
<evidence type="ECO:0000313" key="4">
    <source>
        <dbReference type="Proteomes" id="UP000077701"/>
    </source>
</evidence>
<keyword evidence="2" id="KW-0472">Membrane</keyword>
<evidence type="ECO:0000256" key="1">
    <source>
        <dbReference type="SAM" id="MobiDB-lite"/>
    </source>
</evidence>
<reference evidence="4" key="2">
    <citation type="submission" date="2016-04" db="EMBL/GenBank/DDBJ databases">
        <title>Planomonospora sphaerica JCM9374 whole genome shotgun sequence.</title>
        <authorList>
            <person name="Suzuki T."/>
            <person name="Dohra H."/>
            <person name="Kodani S."/>
        </authorList>
    </citation>
    <scope>NUCLEOTIDE SEQUENCE [LARGE SCALE GENOMIC DNA]</scope>
    <source>
        <strain evidence="4">JCM 9374</strain>
    </source>
</reference>
<keyword evidence="2" id="KW-0812">Transmembrane</keyword>
<gene>
    <name evidence="3" type="ORF">PS9374_07067</name>
</gene>
<accession>A0A171DQN6</accession>
<protein>
    <submittedName>
        <fullName evidence="3">Uncharacterized protein</fullName>
    </submittedName>
</protein>
<organism evidence="3 4">
    <name type="scientific">Planomonospora sphaerica</name>
    <dbReference type="NCBI Taxonomy" id="161355"/>
    <lineage>
        <taxon>Bacteria</taxon>
        <taxon>Bacillati</taxon>
        <taxon>Actinomycetota</taxon>
        <taxon>Actinomycetes</taxon>
        <taxon>Streptosporangiales</taxon>
        <taxon>Streptosporangiaceae</taxon>
        <taxon>Planomonospora</taxon>
    </lineage>
</organism>
<evidence type="ECO:0000256" key="2">
    <source>
        <dbReference type="SAM" id="Phobius"/>
    </source>
</evidence>
<keyword evidence="2" id="KW-1133">Transmembrane helix</keyword>